<feature type="transmembrane region" description="Helical" evidence="1">
    <location>
        <begin position="201"/>
        <end position="231"/>
    </location>
</feature>
<reference evidence="2 3" key="1">
    <citation type="journal article" date="2011" name="J. Bacteriol.">
        <title>Genome sequence of 'Pedosphaera parvula' Ellin514, an aerobic Verrucomicrobial isolate from pasture soil.</title>
        <authorList>
            <person name="Kant R."/>
            <person name="van Passel M.W."/>
            <person name="Sangwan P."/>
            <person name="Palva A."/>
            <person name="Lucas S."/>
            <person name="Copeland A."/>
            <person name="Lapidus A."/>
            <person name="Glavina Del Rio T."/>
            <person name="Dalin E."/>
            <person name="Tice H."/>
            <person name="Bruce D."/>
            <person name="Goodwin L."/>
            <person name="Pitluck S."/>
            <person name="Chertkov O."/>
            <person name="Larimer F.W."/>
            <person name="Land M.L."/>
            <person name="Hauser L."/>
            <person name="Brettin T.S."/>
            <person name="Detter J.C."/>
            <person name="Han S."/>
            <person name="de Vos W.M."/>
            <person name="Janssen P.H."/>
            <person name="Smidt H."/>
        </authorList>
    </citation>
    <scope>NUCLEOTIDE SEQUENCE [LARGE SCALE GENOMIC DNA]</scope>
    <source>
        <strain evidence="2 3">Ellin514</strain>
    </source>
</reference>
<feature type="transmembrane region" description="Helical" evidence="1">
    <location>
        <begin position="403"/>
        <end position="422"/>
    </location>
</feature>
<evidence type="ECO:0000313" key="3">
    <source>
        <dbReference type="Proteomes" id="UP000003688"/>
    </source>
</evidence>
<feature type="transmembrane region" description="Helical" evidence="1">
    <location>
        <begin position="102"/>
        <end position="123"/>
    </location>
</feature>
<dbReference type="Pfam" id="PF11028">
    <property type="entry name" value="TMEM260-like"/>
    <property type="match status" value="1"/>
</dbReference>
<comment type="caution">
    <text evidence="2">The sequence shown here is derived from an EMBL/GenBank/DDBJ whole genome shotgun (WGS) entry which is preliminary data.</text>
</comment>
<keyword evidence="1" id="KW-1133">Transmembrane helix</keyword>
<keyword evidence="1" id="KW-0812">Transmembrane</keyword>
<feature type="transmembrane region" description="Helical" evidence="1">
    <location>
        <begin position="305"/>
        <end position="321"/>
    </location>
</feature>
<feature type="transmembrane region" description="Helical" evidence="1">
    <location>
        <begin position="70"/>
        <end position="90"/>
    </location>
</feature>
<gene>
    <name evidence="2" type="ORF">Cflav_PD5114</name>
</gene>
<organism evidence="2 3">
    <name type="scientific">Pedosphaera parvula (strain Ellin514)</name>
    <dbReference type="NCBI Taxonomy" id="320771"/>
    <lineage>
        <taxon>Bacteria</taxon>
        <taxon>Pseudomonadati</taxon>
        <taxon>Verrucomicrobiota</taxon>
        <taxon>Pedosphaerae</taxon>
        <taxon>Pedosphaerales</taxon>
        <taxon>Pedosphaeraceae</taxon>
        <taxon>Pedosphaera</taxon>
    </lineage>
</organism>
<keyword evidence="3" id="KW-1185">Reference proteome</keyword>
<protein>
    <submittedName>
        <fullName evidence="2">Uncharacterized protein</fullName>
    </submittedName>
</protein>
<dbReference type="EMBL" id="ABOX02000004">
    <property type="protein sequence ID" value="EEF62479.1"/>
    <property type="molecule type" value="Genomic_DNA"/>
</dbReference>
<feature type="transmembrane region" description="Helical" evidence="1">
    <location>
        <begin position="434"/>
        <end position="456"/>
    </location>
</feature>
<dbReference type="STRING" id="320771.Cflav_PD5114"/>
<keyword evidence="1" id="KW-0472">Membrane</keyword>
<feature type="transmembrane region" description="Helical" evidence="1">
    <location>
        <begin position="367"/>
        <end position="391"/>
    </location>
</feature>
<feature type="transmembrane region" description="Helical" evidence="1">
    <location>
        <begin position="275"/>
        <end position="293"/>
    </location>
</feature>
<dbReference type="Proteomes" id="UP000003688">
    <property type="component" value="Unassembled WGS sequence"/>
</dbReference>
<sequence>MNDITLSHGADHAPIHTGEPVPTTPVYAQLFQRADWLSFGLTTMIMLVGYLFTLAPNLTLERSGIYSTGAMYAGVMPPSGYPLWTIYGWLFTQLLPISNIAWRLAVSSATAGALTCGIVALMVSRGGALIMEGILGFKRLPPNEGTQLRVTCGCIAGMAFGFDGAVWEMAVVVDVWPLTLLLLSIVLCLLMRWAYAPDRKSYLYAACFAYGLTLTNSEALLTVALGLQLFILFQDRELGREIFFANCVLLTALLLAQKWEYIFSGEGFTVSVRAYYDWIAIASGILCLALIIWSRKFLTQWKTTLICSIMLFVGLLLYFYLPIASVTNPPSNCGYPRTAEGFFHVLTRGQYERIQATPNLERFAEQVWMYGEVAVSEFGFTYLLIALIPFCLLHRMRTTEKRWLLGLLAVYLCLAFLMLALLNPPTDKSGRDLVKTYFTASHLVLAIWSGCGLILLGSQLGDTKSDCSQNIPSSV</sequence>
<name>B9XC11_PEDPL</name>
<feature type="transmembrane region" description="Helical" evidence="1">
    <location>
        <begin position="175"/>
        <end position="195"/>
    </location>
</feature>
<feature type="transmembrane region" description="Helical" evidence="1">
    <location>
        <begin position="36"/>
        <end position="58"/>
    </location>
</feature>
<dbReference type="PANTHER" id="PTHR16214">
    <property type="entry name" value="TRANSMEMBRANE PROTEIN 260"/>
    <property type="match status" value="1"/>
</dbReference>
<proteinExistence type="predicted"/>
<evidence type="ECO:0000256" key="1">
    <source>
        <dbReference type="SAM" id="Phobius"/>
    </source>
</evidence>
<dbReference type="InterPro" id="IPR052724">
    <property type="entry name" value="GT117_domain-containing"/>
</dbReference>
<dbReference type="PANTHER" id="PTHR16214:SF3">
    <property type="entry name" value="TRANSMEMBRANE PROTEIN 260"/>
    <property type="match status" value="1"/>
</dbReference>
<evidence type="ECO:0000313" key="2">
    <source>
        <dbReference type="EMBL" id="EEF62479.1"/>
    </source>
</evidence>
<dbReference type="AlphaFoldDB" id="B9XC11"/>
<dbReference type="RefSeq" id="WP_007413359.1">
    <property type="nucleotide sequence ID" value="NZ_ABOX02000004.1"/>
</dbReference>
<feature type="transmembrane region" description="Helical" evidence="1">
    <location>
        <begin position="243"/>
        <end position="263"/>
    </location>
</feature>
<dbReference type="InterPro" id="IPR021280">
    <property type="entry name" value="TMEM260-like"/>
</dbReference>
<accession>B9XC11</accession>